<comment type="caution">
    <text evidence="3">The sequence shown here is derived from an EMBL/GenBank/DDBJ whole genome shotgun (WGS) entry which is preliminary data.</text>
</comment>
<evidence type="ECO:0000259" key="1">
    <source>
        <dbReference type="Pfam" id="PF09983"/>
    </source>
</evidence>
<reference evidence="3 4" key="1">
    <citation type="submission" date="2021-01" db="EMBL/GenBank/DDBJ databases">
        <title>Whole genome shotgun sequence of Catellatospora citrea NBRC 14495.</title>
        <authorList>
            <person name="Komaki H."/>
            <person name="Tamura T."/>
        </authorList>
    </citation>
    <scope>NUCLEOTIDE SEQUENCE [LARGE SCALE GENOMIC DNA]</scope>
    <source>
        <strain evidence="3 4">NBRC 14495</strain>
    </source>
</reference>
<dbReference type="EMBL" id="BONH01000005">
    <property type="protein sequence ID" value="GIF96569.1"/>
    <property type="molecule type" value="Genomic_DNA"/>
</dbReference>
<feature type="domain" description="Wadjet protein JetD C-terminal" evidence="1">
    <location>
        <begin position="209"/>
        <end position="388"/>
    </location>
</feature>
<evidence type="ECO:0000313" key="3">
    <source>
        <dbReference type="EMBL" id="GIF96569.1"/>
    </source>
</evidence>
<keyword evidence="4" id="KW-1185">Reference proteome</keyword>
<dbReference type="Proteomes" id="UP000659904">
    <property type="component" value="Unassembled WGS sequence"/>
</dbReference>
<organism evidence="3 4">
    <name type="scientific">Catellatospora citrea</name>
    <dbReference type="NCBI Taxonomy" id="53366"/>
    <lineage>
        <taxon>Bacteria</taxon>
        <taxon>Bacillati</taxon>
        <taxon>Actinomycetota</taxon>
        <taxon>Actinomycetes</taxon>
        <taxon>Micromonosporales</taxon>
        <taxon>Micromonosporaceae</taxon>
        <taxon>Catellatospora</taxon>
    </lineage>
</organism>
<sequence>MTPVRDPDEITALARQRFAAGYTDWARGLGTWPMRVSLQPPDTRARSEDPVACHEWAQRWANYTGPGRIVYANARFPTGVHALPQAVVFGQPQDVAAADPDTAQTWRRCGRRLIQLQRTFPDADFTGIIRRITELPEPDFERLVNAVTWLKTNPASGMLLRQLPIEGIDTKWLARHTQLVVNLLGQGDGQPSTEPAAPSATRRLHQRLGLRTPPELIQVVVCDPALRESLGGMRHLAAAVDDLNRWPQRADTVLIIENKESAYAFTDDMPGTVILHGQGFSVANYGRIGWVKAARKVVYWGDIDGPGLAFLNDLRGHGVDATSVLMDLETLDRFRHLAVDGAAPDRRNLGYLTPGEQKLYVHLTAYAAENGQGLLLEQERILWGYARQRVVMAATVDPPDEDRLRQLKPLEDVMGEHCNTLLETLDAACTNVDHLGSRHNGCSVDTRTT</sequence>
<dbReference type="InterPro" id="IPR024537">
    <property type="entry name" value="DUF3322"/>
</dbReference>
<dbReference type="Pfam" id="PF11795">
    <property type="entry name" value="DUF3322"/>
    <property type="match status" value="1"/>
</dbReference>
<evidence type="ECO:0008006" key="5">
    <source>
        <dbReference type="Google" id="ProtNLM"/>
    </source>
</evidence>
<accession>A0A8J3K9F2</accession>
<dbReference type="InterPro" id="IPR024534">
    <property type="entry name" value="JetD_C"/>
</dbReference>
<proteinExistence type="predicted"/>
<dbReference type="Pfam" id="PF09983">
    <property type="entry name" value="JetD_C"/>
    <property type="match status" value="1"/>
</dbReference>
<gene>
    <name evidence="3" type="ORF">Cci01nite_16630</name>
</gene>
<protein>
    <recommendedName>
        <fullName evidence="5">Wadjet protein JetD C-terminal domain-containing protein</fullName>
    </recommendedName>
</protein>
<evidence type="ECO:0000259" key="2">
    <source>
        <dbReference type="Pfam" id="PF11795"/>
    </source>
</evidence>
<feature type="domain" description="DUF3322" evidence="2">
    <location>
        <begin position="7"/>
        <end position="184"/>
    </location>
</feature>
<name>A0A8J3K9F2_9ACTN</name>
<dbReference type="AlphaFoldDB" id="A0A8J3K9F2"/>
<evidence type="ECO:0000313" key="4">
    <source>
        <dbReference type="Proteomes" id="UP000659904"/>
    </source>
</evidence>